<dbReference type="OrthoDB" id="5061070at2759"/>
<dbReference type="GO" id="GO:0016020">
    <property type="term" value="C:membrane"/>
    <property type="evidence" value="ECO:0007669"/>
    <property type="project" value="TreeGrafter"/>
</dbReference>
<comment type="caution">
    <text evidence="2">The sequence shown here is derived from an EMBL/GenBank/DDBJ whole genome shotgun (WGS) entry which is preliminary data.</text>
</comment>
<proteinExistence type="predicted"/>
<sequence length="334" mass="38670">MPQNLACIADAMTAFMRILGSAKESMRKVLVRGEFDEHPDELEMHCTARMADMLNDFSEDLHSKSDNWCSKYKFLMEEIRLLEETKVIGLPNFLPRTVFLTLLQRRVKEISETPIDFVRKLWNYIEDVVLKILTIHSESYPQLQNSTRRAAHNLILKMKQSSVDRVREMIGMEKNADYTCNPEYTSTWNALMSQQSNFMKALSDQSNPVKFTLSEYEEVDIGHLRYEEESVVQQAYDMNMRLTSYWKIVLERLVDSLGLHLLFSVQNLVNKEMEGEILNELMGPDSGGIQRLLEESPSVASRREKLKKSIKLLKDSEEIVSKIMDKIASQGNLE</sequence>
<dbReference type="PANTHER" id="PTHR11566">
    <property type="entry name" value="DYNAMIN"/>
    <property type="match status" value="1"/>
</dbReference>
<accession>A0A835LVQ4</accession>
<dbReference type="InterPro" id="IPR020850">
    <property type="entry name" value="GED_dom"/>
</dbReference>
<dbReference type="Pfam" id="PF02212">
    <property type="entry name" value="GED"/>
    <property type="match status" value="1"/>
</dbReference>
<evidence type="ECO:0000259" key="1">
    <source>
        <dbReference type="PROSITE" id="PS51388"/>
    </source>
</evidence>
<protein>
    <recommendedName>
        <fullName evidence="1">GED domain-containing protein</fullName>
    </recommendedName>
</protein>
<dbReference type="GO" id="GO:0005737">
    <property type="term" value="C:cytoplasm"/>
    <property type="evidence" value="ECO:0007669"/>
    <property type="project" value="TreeGrafter"/>
</dbReference>
<dbReference type="InterPro" id="IPR003130">
    <property type="entry name" value="GED"/>
</dbReference>
<dbReference type="InterPro" id="IPR022812">
    <property type="entry name" value="Dynamin"/>
</dbReference>
<dbReference type="Pfam" id="PF01031">
    <property type="entry name" value="Dynamin_M"/>
    <property type="match status" value="1"/>
</dbReference>
<evidence type="ECO:0000313" key="2">
    <source>
        <dbReference type="EMBL" id="KAF9606772.1"/>
    </source>
</evidence>
<organism evidence="2 3">
    <name type="scientific">Coptis chinensis</name>
    <dbReference type="NCBI Taxonomy" id="261450"/>
    <lineage>
        <taxon>Eukaryota</taxon>
        <taxon>Viridiplantae</taxon>
        <taxon>Streptophyta</taxon>
        <taxon>Embryophyta</taxon>
        <taxon>Tracheophyta</taxon>
        <taxon>Spermatophyta</taxon>
        <taxon>Magnoliopsida</taxon>
        <taxon>Ranunculales</taxon>
        <taxon>Ranunculaceae</taxon>
        <taxon>Coptidoideae</taxon>
        <taxon>Coptis</taxon>
    </lineage>
</organism>
<dbReference type="EMBL" id="JADFTS010000005">
    <property type="protein sequence ID" value="KAF9606772.1"/>
    <property type="molecule type" value="Genomic_DNA"/>
</dbReference>
<dbReference type="Proteomes" id="UP000631114">
    <property type="component" value="Unassembled WGS sequence"/>
</dbReference>
<dbReference type="GO" id="GO:0008017">
    <property type="term" value="F:microtubule binding"/>
    <property type="evidence" value="ECO:0007669"/>
    <property type="project" value="TreeGrafter"/>
</dbReference>
<dbReference type="PANTHER" id="PTHR11566:SF173">
    <property type="entry name" value="DYNAMIN-RELATED PROTEIN 4C"/>
    <property type="match status" value="1"/>
</dbReference>
<feature type="domain" description="GED" evidence="1">
    <location>
        <begin position="235"/>
        <end position="328"/>
    </location>
</feature>
<dbReference type="SMART" id="SM00302">
    <property type="entry name" value="GED"/>
    <property type="match status" value="1"/>
</dbReference>
<keyword evidence="3" id="KW-1185">Reference proteome</keyword>
<dbReference type="GO" id="GO:0005874">
    <property type="term" value="C:microtubule"/>
    <property type="evidence" value="ECO:0007669"/>
    <property type="project" value="TreeGrafter"/>
</dbReference>
<dbReference type="Gene3D" id="1.20.120.1240">
    <property type="entry name" value="Dynamin, middle domain"/>
    <property type="match status" value="1"/>
</dbReference>
<gene>
    <name evidence="2" type="ORF">IFM89_028148</name>
</gene>
<evidence type="ECO:0000313" key="3">
    <source>
        <dbReference type="Proteomes" id="UP000631114"/>
    </source>
</evidence>
<dbReference type="GO" id="GO:0005525">
    <property type="term" value="F:GTP binding"/>
    <property type="evidence" value="ECO:0007669"/>
    <property type="project" value="InterPro"/>
</dbReference>
<name>A0A835LVQ4_9MAGN</name>
<dbReference type="GO" id="GO:0003924">
    <property type="term" value="F:GTPase activity"/>
    <property type="evidence" value="ECO:0007669"/>
    <property type="project" value="InterPro"/>
</dbReference>
<dbReference type="PROSITE" id="PS51388">
    <property type="entry name" value="GED"/>
    <property type="match status" value="1"/>
</dbReference>
<dbReference type="InterPro" id="IPR000375">
    <property type="entry name" value="Dynamin_stalk"/>
</dbReference>
<dbReference type="AlphaFoldDB" id="A0A835LVQ4"/>
<reference evidence="2 3" key="1">
    <citation type="submission" date="2020-10" db="EMBL/GenBank/DDBJ databases">
        <title>The Coptis chinensis genome and diversification of protoberbering-type alkaloids.</title>
        <authorList>
            <person name="Wang B."/>
            <person name="Shu S."/>
            <person name="Song C."/>
            <person name="Liu Y."/>
        </authorList>
    </citation>
    <scope>NUCLEOTIDE SEQUENCE [LARGE SCALE GENOMIC DNA]</scope>
    <source>
        <strain evidence="2">HL-2020</strain>
        <tissue evidence="2">Leaf</tissue>
    </source>
</reference>